<protein>
    <submittedName>
        <fullName evidence="1">Uncharacterized protein</fullName>
    </submittedName>
</protein>
<evidence type="ECO:0000313" key="1">
    <source>
        <dbReference type="EMBL" id="CAE0111108.1"/>
    </source>
</evidence>
<proteinExistence type="predicted"/>
<reference evidence="1" key="1">
    <citation type="submission" date="2021-01" db="EMBL/GenBank/DDBJ databases">
        <authorList>
            <person name="Corre E."/>
            <person name="Pelletier E."/>
            <person name="Niang G."/>
            <person name="Scheremetjew M."/>
            <person name="Finn R."/>
            <person name="Kale V."/>
            <person name="Holt S."/>
            <person name="Cochrane G."/>
            <person name="Meng A."/>
            <person name="Brown T."/>
            <person name="Cohen L."/>
        </authorList>
    </citation>
    <scope>NUCLEOTIDE SEQUENCE</scope>
    <source>
        <strain evidence="1">CCMP281</strain>
    </source>
</reference>
<dbReference type="EMBL" id="HBHX01021075">
    <property type="protein sequence ID" value="CAE0111108.1"/>
    <property type="molecule type" value="Transcribed_RNA"/>
</dbReference>
<gene>
    <name evidence="1" type="ORF">HERI1096_LOCUS11768</name>
</gene>
<dbReference type="Gene3D" id="3.40.50.300">
    <property type="entry name" value="P-loop containing nucleotide triphosphate hydrolases"/>
    <property type="match status" value="1"/>
</dbReference>
<sequence length="122" mass="13812">MLYEMPNYMAYFLQPHKAGETPLEEIIALLSSRFFLVGVTDQLAAFVSLAQCSLPSSAHMRLSHGSGGESVRITNNSSHPLLDSLLDDRQYADAVRANLRDLYLYRWAEARFEALNRCMRQA</sequence>
<dbReference type="InterPro" id="IPR027417">
    <property type="entry name" value="P-loop_NTPase"/>
</dbReference>
<name>A0A7S3AQ92_9EUKA</name>
<accession>A0A7S3AQ92</accession>
<dbReference type="AlphaFoldDB" id="A0A7S3AQ92"/>
<organism evidence="1">
    <name type="scientific">Haptolina ericina</name>
    <dbReference type="NCBI Taxonomy" id="156174"/>
    <lineage>
        <taxon>Eukaryota</taxon>
        <taxon>Haptista</taxon>
        <taxon>Haptophyta</taxon>
        <taxon>Prymnesiophyceae</taxon>
        <taxon>Prymnesiales</taxon>
        <taxon>Prymnesiaceae</taxon>
        <taxon>Haptolina</taxon>
    </lineage>
</organism>